<dbReference type="GO" id="GO:0005975">
    <property type="term" value="P:carbohydrate metabolic process"/>
    <property type="evidence" value="ECO:0007669"/>
    <property type="project" value="InterPro"/>
</dbReference>
<dbReference type="PANTHER" id="PTHR10357">
    <property type="entry name" value="ALPHA-AMYLASE FAMILY MEMBER"/>
    <property type="match status" value="1"/>
</dbReference>
<keyword evidence="3" id="KW-0732">Signal</keyword>
<dbReference type="InterPro" id="IPR006047">
    <property type="entry name" value="GH13_cat_dom"/>
</dbReference>
<dbReference type="OrthoDB" id="9800174at2"/>
<dbReference type="InterPro" id="IPR017853">
    <property type="entry name" value="GH"/>
</dbReference>
<keyword evidence="6" id="KW-1185">Reference proteome</keyword>
<dbReference type="PANTHER" id="PTHR10357:SF210">
    <property type="entry name" value="MALTODEXTRIN GLUCOSIDASE"/>
    <property type="match status" value="1"/>
</dbReference>
<dbReference type="AlphaFoldDB" id="A0A480AVA0"/>
<sequence length="526" mass="58909">MRQAAALALALQMGAALAQAPAEASVYDRRAADWRNGAIVYQVLVDRFAPPADLAAKRHLYPPPKVLRRWDEPARRGTDSAELRLNTQELDFWGGDLASLSARLDHVRGLGVDVLYLNPIHLAYTNHKYDALDFQQVSPEFGTRDDFRRLARQAHAMGLKVVLDGVFNHMGRNAPIFQQALADPASPYRNWFAIGPQYAGGYRSWTGFQNLPELNLEHPPVRQHLWQAPGSVLRSWLRDGADGWRLDTSYELGTAYLQDLRTAARAEKPDALIVGEMVNYPGAWMQSIDAVMNFSLRHILLGTSAGEISPAAANRMTARLLADAGIEPMLKSWLVIDNHDIPRIDTLLPDGAQRRWVQALQFTLPGAPNIYYGAELGMTGGGDPENRGPMQWERLRDDNPALQWMRQLIALRQQHRALRVGDYRTVEAERLLAFERHTDRALETVVVLANPADVPVTERVMVANPWLMDDMPMIDLLRPLAGNNTPETAPRFGAGFLTVTVPPRGVLVLQPRQRDLGGYDRFKRVP</sequence>
<evidence type="ECO:0000313" key="5">
    <source>
        <dbReference type="EMBL" id="GCL65434.1"/>
    </source>
</evidence>
<feature type="signal peptide" evidence="3">
    <location>
        <begin position="1"/>
        <end position="18"/>
    </location>
</feature>
<dbReference type="GO" id="GO:0016798">
    <property type="term" value="F:hydrolase activity, acting on glycosyl bonds"/>
    <property type="evidence" value="ECO:0007669"/>
    <property type="project" value="UniProtKB-KW"/>
</dbReference>
<dbReference type="Proteomes" id="UP000301751">
    <property type="component" value="Unassembled WGS sequence"/>
</dbReference>
<dbReference type="Pfam" id="PF00128">
    <property type="entry name" value="Alpha-amylase"/>
    <property type="match status" value="1"/>
</dbReference>
<dbReference type="SMART" id="SM00642">
    <property type="entry name" value="Aamy"/>
    <property type="match status" value="1"/>
</dbReference>
<dbReference type="SUPFAM" id="SSF51445">
    <property type="entry name" value="(Trans)glycosidases"/>
    <property type="match status" value="1"/>
</dbReference>
<dbReference type="CDD" id="cd11338">
    <property type="entry name" value="AmyAc_CMD"/>
    <property type="match status" value="1"/>
</dbReference>
<name>A0A480AVA0_9BURK</name>
<feature type="chain" id="PRO_5019750152" evidence="3">
    <location>
        <begin position="19"/>
        <end position="526"/>
    </location>
</feature>
<evidence type="ECO:0000259" key="4">
    <source>
        <dbReference type="SMART" id="SM00642"/>
    </source>
</evidence>
<reference evidence="6" key="1">
    <citation type="submission" date="2019-03" db="EMBL/GenBank/DDBJ databases">
        <title>Aquabacterium pictum sp.nov., the first bacteriochlorophyll a-containing freshwater bacterium in the genus Aquabacterium of the class Betaproteobacteria.</title>
        <authorList>
            <person name="Hirose S."/>
            <person name="Tank M."/>
            <person name="Hara E."/>
            <person name="Tamaki H."/>
            <person name="Takaichi S."/>
            <person name="Haruta S."/>
            <person name="Hanada S."/>
        </authorList>
    </citation>
    <scope>NUCLEOTIDE SEQUENCE [LARGE SCALE GENOMIC DNA]</scope>
    <source>
        <strain evidence="6">W35</strain>
    </source>
</reference>
<evidence type="ECO:0000256" key="3">
    <source>
        <dbReference type="SAM" id="SignalP"/>
    </source>
</evidence>
<feature type="domain" description="Glycosyl hydrolase family 13 catalytic" evidence="4">
    <location>
        <begin position="42"/>
        <end position="412"/>
    </location>
</feature>
<protein>
    <submittedName>
        <fullName evidence="5">Cyclomaltodextrinase</fullName>
    </submittedName>
</protein>
<keyword evidence="1" id="KW-0378">Hydrolase</keyword>
<keyword evidence="2" id="KW-0326">Glycosidase</keyword>
<accession>A0A480AVA0</accession>
<evidence type="ECO:0000256" key="2">
    <source>
        <dbReference type="ARBA" id="ARBA00023295"/>
    </source>
</evidence>
<gene>
    <name evidence="5" type="primary">aglB_2</name>
    <name evidence="5" type="ORF">AQPW35_45150</name>
</gene>
<dbReference type="Gene3D" id="2.60.40.1180">
    <property type="entry name" value="Golgi alpha-mannosidase II"/>
    <property type="match status" value="1"/>
</dbReference>
<proteinExistence type="predicted"/>
<dbReference type="EMBL" id="BJCL01000016">
    <property type="protein sequence ID" value="GCL65434.1"/>
    <property type="molecule type" value="Genomic_DNA"/>
</dbReference>
<comment type="caution">
    <text evidence="5">The sequence shown here is derived from an EMBL/GenBank/DDBJ whole genome shotgun (WGS) entry which is preliminary data.</text>
</comment>
<organism evidence="5 6">
    <name type="scientific">Pseudaquabacterium pictum</name>
    <dbReference type="NCBI Taxonomy" id="2315236"/>
    <lineage>
        <taxon>Bacteria</taxon>
        <taxon>Pseudomonadati</taxon>
        <taxon>Pseudomonadota</taxon>
        <taxon>Betaproteobacteria</taxon>
        <taxon>Burkholderiales</taxon>
        <taxon>Sphaerotilaceae</taxon>
        <taxon>Pseudaquabacterium</taxon>
    </lineage>
</organism>
<dbReference type="Gene3D" id="3.20.20.80">
    <property type="entry name" value="Glycosidases"/>
    <property type="match status" value="1"/>
</dbReference>
<dbReference type="RefSeq" id="WP_137735147.1">
    <property type="nucleotide sequence ID" value="NZ_BJCL01000016.1"/>
</dbReference>
<dbReference type="InterPro" id="IPR013780">
    <property type="entry name" value="Glyco_hydro_b"/>
</dbReference>
<evidence type="ECO:0000313" key="6">
    <source>
        <dbReference type="Proteomes" id="UP000301751"/>
    </source>
</evidence>
<evidence type="ECO:0000256" key="1">
    <source>
        <dbReference type="ARBA" id="ARBA00022801"/>
    </source>
</evidence>